<keyword evidence="4" id="KW-1185">Reference proteome</keyword>
<comment type="caution">
    <text evidence="3">The sequence shown here is derived from an EMBL/GenBank/DDBJ whole genome shotgun (WGS) entry which is preliminary data.</text>
</comment>
<evidence type="ECO:0000313" key="3">
    <source>
        <dbReference type="EMBL" id="MDG4715269.1"/>
    </source>
</evidence>
<feature type="chain" id="PRO_5045172061" description="Signal peptidase" evidence="2">
    <location>
        <begin position="22"/>
        <end position="66"/>
    </location>
</feature>
<evidence type="ECO:0000256" key="1">
    <source>
        <dbReference type="SAM" id="Phobius"/>
    </source>
</evidence>
<name>A0ABT6FZQ3_9FLAO</name>
<keyword evidence="2" id="KW-0732">Signal</keyword>
<proteinExistence type="predicted"/>
<dbReference type="Proteomes" id="UP001529085">
    <property type="component" value="Unassembled WGS sequence"/>
</dbReference>
<keyword evidence="1" id="KW-0472">Membrane</keyword>
<evidence type="ECO:0000313" key="4">
    <source>
        <dbReference type="Proteomes" id="UP001529085"/>
    </source>
</evidence>
<accession>A0ABT6FZQ3</accession>
<feature type="signal peptide" evidence="2">
    <location>
        <begin position="1"/>
        <end position="21"/>
    </location>
</feature>
<evidence type="ECO:0000256" key="2">
    <source>
        <dbReference type="SAM" id="SignalP"/>
    </source>
</evidence>
<feature type="transmembrane region" description="Helical" evidence="1">
    <location>
        <begin position="39"/>
        <end position="59"/>
    </location>
</feature>
<sequence>MKNRNLLILILFLFMGYAAVAQGSTPPPPMPPPPPGFPIDGGIVLLFIIAFSFGIYKAVKISKKAA</sequence>
<protein>
    <recommendedName>
        <fullName evidence="5">Signal peptidase</fullName>
    </recommendedName>
</protein>
<dbReference type="EMBL" id="JARSBN010000002">
    <property type="protein sequence ID" value="MDG4715269.1"/>
    <property type="molecule type" value="Genomic_DNA"/>
</dbReference>
<reference evidence="3 4" key="1">
    <citation type="submission" date="2023-03" db="EMBL/GenBank/DDBJ databases">
        <title>Strain YYF002 represents a novel species in the genus Winogradskyella isolated from seawater.</title>
        <authorList>
            <person name="Fu Z.-Y."/>
        </authorList>
    </citation>
    <scope>NUCLEOTIDE SEQUENCE [LARGE SCALE GENOMIC DNA]</scope>
    <source>
        <strain evidence="3 4">YYF002</strain>
    </source>
</reference>
<dbReference type="RefSeq" id="WP_278004727.1">
    <property type="nucleotide sequence ID" value="NZ_JARSBN010000002.1"/>
</dbReference>
<organism evidence="3 4">
    <name type="scientific">Winogradskyella marincola</name>
    <dbReference type="NCBI Taxonomy" id="3037795"/>
    <lineage>
        <taxon>Bacteria</taxon>
        <taxon>Pseudomonadati</taxon>
        <taxon>Bacteroidota</taxon>
        <taxon>Flavobacteriia</taxon>
        <taxon>Flavobacteriales</taxon>
        <taxon>Flavobacteriaceae</taxon>
        <taxon>Winogradskyella</taxon>
    </lineage>
</organism>
<gene>
    <name evidence="3" type="ORF">P7122_05260</name>
</gene>
<keyword evidence="1" id="KW-0812">Transmembrane</keyword>
<evidence type="ECO:0008006" key="5">
    <source>
        <dbReference type="Google" id="ProtNLM"/>
    </source>
</evidence>
<keyword evidence="1" id="KW-1133">Transmembrane helix</keyword>